<dbReference type="InterPro" id="IPR053714">
    <property type="entry name" value="Iso_Racemase_Enz_sf"/>
</dbReference>
<accession>A0A939EL34</accession>
<dbReference type="AlphaFoldDB" id="A0A939EL34"/>
<dbReference type="Proteomes" id="UP000664096">
    <property type="component" value="Unassembled WGS sequence"/>
</dbReference>
<dbReference type="RefSeq" id="WP_207143955.1">
    <property type="nucleotide sequence ID" value="NZ_JAEKJZ010000008.1"/>
</dbReference>
<organism evidence="1 2">
    <name type="scientific">Roseibium aggregatum</name>
    <dbReference type="NCBI Taxonomy" id="187304"/>
    <lineage>
        <taxon>Bacteria</taxon>
        <taxon>Pseudomonadati</taxon>
        <taxon>Pseudomonadota</taxon>
        <taxon>Alphaproteobacteria</taxon>
        <taxon>Hyphomicrobiales</taxon>
        <taxon>Stappiaceae</taxon>
        <taxon>Roseibium</taxon>
    </lineage>
</organism>
<evidence type="ECO:0000313" key="2">
    <source>
        <dbReference type="Proteomes" id="UP000664096"/>
    </source>
</evidence>
<dbReference type="PIRSF" id="PIRSF015736">
    <property type="entry name" value="MI"/>
    <property type="match status" value="1"/>
</dbReference>
<reference evidence="1" key="1">
    <citation type="submission" date="2020-12" db="EMBL/GenBank/DDBJ databases">
        <title>Oil enriched cultivation method for isolating marine PHA-producing bacteria.</title>
        <authorList>
            <person name="Zheng W."/>
            <person name="Yu S."/>
            <person name="Huang Y."/>
        </authorList>
    </citation>
    <scope>NUCLEOTIDE SEQUENCE</scope>
    <source>
        <strain evidence="1">SY-2-12</strain>
    </source>
</reference>
<dbReference type="Gene3D" id="3.40.50.12500">
    <property type="match status" value="1"/>
</dbReference>
<dbReference type="SUPFAM" id="SSF51569">
    <property type="entry name" value="Aldolase"/>
    <property type="match status" value="1"/>
</dbReference>
<gene>
    <name evidence="1" type="ORF">JF539_25565</name>
</gene>
<comment type="caution">
    <text evidence="1">The sequence shown here is derived from an EMBL/GenBank/DDBJ whole genome shotgun (WGS) entry which is preliminary data.</text>
</comment>
<dbReference type="InterPro" id="IPR026286">
    <property type="entry name" value="MaiA/AMDase"/>
</dbReference>
<sequence length="219" mass="23796">MRRLGLLIPSSNVVLEPLAVKRSDLQVHVTRLGVLDVKLDADSLAQFAMDKQVAAAKLLCDAKVEAIVWGGTSASWLGIEHDETFVRRVEAETGVPTTTTVLEINRQLAALGAKRIGVVTPYTEDVAMQINRNYAAMGYEIGGWRHDGGDLSNDFAKIPEDTIQKMIEDVAQNDVEAVVIMCTNVAAADLADRLQPRLGISIIDSAAATLDLSWQQISR</sequence>
<proteinExistence type="predicted"/>
<name>A0A939EL34_9HYPH</name>
<dbReference type="PANTHER" id="PTHR40267:SF1">
    <property type="entry name" value="BLR3294 PROTEIN"/>
    <property type="match status" value="1"/>
</dbReference>
<dbReference type="EMBL" id="JAEKJZ010000008">
    <property type="protein sequence ID" value="MBN9673749.1"/>
    <property type="molecule type" value="Genomic_DNA"/>
</dbReference>
<evidence type="ECO:0000313" key="1">
    <source>
        <dbReference type="EMBL" id="MBN9673749.1"/>
    </source>
</evidence>
<protein>
    <submittedName>
        <fullName evidence="1">Asp/Glu/hydantoin racemase</fullName>
    </submittedName>
</protein>
<dbReference type="PANTHER" id="PTHR40267">
    <property type="entry name" value="BLR3294 PROTEIN"/>
    <property type="match status" value="1"/>
</dbReference>
<dbReference type="Pfam" id="PF17645">
    <property type="entry name" value="Amdase"/>
    <property type="match status" value="1"/>
</dbReference>